<protein>
    <submittedName>
        <fullName evidence="1">Uncharacterized protein</fullName>
    </submittedName>
</protein>
<comment type="caution">
    <text evidence="1">The sequence shown here is derived from an EMBL/GenBank/DDBJ whole genome shotgun (WGS) entry which is preliminary data.</text>
</comment>
<gene>
    <name evidence="1" type="ORF">R3I93_018229</name>
</gene>
<evidence type="ECO:0000313" key="2">
    <source>
        <dbReference type="Proteomes" id="UP001364617"/>
    </source>
</evidence>
<dbReference type="AlphaFoldDB" id="A0AAN9GXY5"/>
<evidence type="ECO:0000313" key="1">
    <source>
        <dbReference type="EMBL" id="KAK7135051.1"/>
    </source>
</evidence>
<reference evidence="1 2" key="1">
    <citation type="submission" date="2024-02" db="EMBL/GenBank/DDBJ databases">
        <title>Chromosome-level genome assembly of the Eurasian Minnow (Phoxinus phoxinus).</title>
        <authorList>
            <person name="Oriowo T.O."/>
            <person name="Martin S."/>
            <person name="Stange M."/>
            <person name="Chrysostomakis Y."/>
            <person name="Brown T."/>
            <person name="Winkler S."/>
            <person name="Kukowka S."/>
            <person name="Myers E.W."/>
            <person name="Bohne A."/>
        </authorList>
    </citation>
    <scope>NUCLEOTIDE SEQUENCE [LARGE SCALE GENOMIC DNA]</scope>
    <source>
        <strain evidence="1">ZFMK-TIS-60720</strain>
        <tissue evidence="1">Whole Organism</tissue>
    </source>
</reference>
<sequence>MAPETVLQSHCNTTADLKRAVETCFPLDSSLHKRRYWFCFITQFAHSTVHKESPIS</sequence>
<organism evidence="1 2">
    <name type="scientific">Phoxinus phoxinus</name>
    <name type="common">Eurasian minnow</name>
    <dbReference type="NCBI Taxonomy" id="58324"/>
    <lineage>
        <taxon>Eukaryota</taxon>
        <taxon>Metazoa</taxon>
        <taxon>Chordata</taxon>
        <taxon>Craniata</taxon>
        <taxon>Vertebrata</taxon>
        <taxon>Euteleostomi</taxon>
        <taxon>Actinopterygii</taxon>
        <taxon>Neopterygii</taxon>
        <taxon>Teleostei</taxon>
        <taxon>Ostariophysi</taxon>
        <taxon>Cypriniformes</taxon>
        <taxon>Leuciscidae</taxon>
        <taxon>Phoxininae</taxon>
        <taxon>Phoxinus</taxon>
    </lineage>
</organism>
<proteinExistence type="predicted"/>
<dbReference type="Proteomes" id="UP001364617">
    <property type="component" value="Unassembled WGS sequence"/>
</dbReference>
<accession>A0AAN9GXY5</accession>
<dbReference type="EMBL" id="JAYKXH010000019">
    <property type="protein sequence ID" value="KAK7135051.1"/>
    <property type="molecule type" value="Genomic_DNA"/>
</dbReference>
<keyword evidence="2" id="KW-1185">Reference proteome</keyword>
<name>A0AAN9GXY5_9TELE</name>